<dbReference type="EMBL" id="UYRR01036500">
    <property type="protein sequence ID" value="VDK67223.1"/>
    <property type="molecule type" value="Genomic_DNA"/>
</dbReference>
<dbReference type="OrthoDB" id="6079678at2759"/>
<sequence length="142" mass="15698">HIRTENTNDEAPEFIPTRLYTAFVAEDAQGGTPIVQIQALDPDRDQVTYAFLLSDDLESTTNGLFEIDKDTGLIRLRTNVKSADLLHAESPYNLTVIARDDGSCCGDEGYENLHSQTATVLVGQLVLFAACQAYFYDANQSY</sequence>
<dbReference type="GO" id="GO:0007156">
    <property type="term" value="P:homophilic cell adhesion via plasma membrane adhesion molecules"/>
    <property type="evidence" value="ECO:0007669"/>
    <property type="project" value="InterPro"/>
</dbReference>
<dbReference type="GO" id="GO:0005509">
    <property type="term" value="F:calcium ion binding"/>
    <property type="evidence" value="ECO:0007669"/>
    <property type="project" value="UniProtKB-UniRule"/>
</dbReference>
<organism evidence="7">
    <name type="scientific">Anisakis simplex</name>
    <name type="common">Herring worm</name>
    <dbReference type="NCBI Taxonomy" id="6269"/>
    <lineage>
        <taxon>Eukaryota</taxon>
        <taxon>Metazoa</taxon>
        <taxon>Ecdysozoa</taxon>
        <taxon>Nematoda</taxon>
        <taxon>Chromadorea</taxon>
        <taxon>Rhabditida</taxon>
        <taxon>Spirurina</taxon>
        <taxon>Ascaridomorpha</taxon>
        <taxon>Ascaridoidea</taxon>
        <taxon>Anisakidae</taxon>
        <taxon>Anisakis</taxon>
        <taxon>Anisakis simplex complex</taxon>
    </lineage>
</organism>
<dbReference type="Pfam" id="PF00028">
    <property type="entry name" value="Cadherin"/>
    <property type="match status" value="1"/>
</dbReference>
<keyword evidence="6" id="KW-1185">Reference proteome</keyword>
<evidence type="ECO:0000313" key="7">
    <source>
        <dbReference type="WBParaSite" id="ASIM_0001964401-mRNA-1"/>
    </source>
</evidence>
<dbReference type="PANTHER" id="PTHR24026">
    <property type="entry name" value="FAT ATYPICAL CADHERIN-RELATED"/>
    <property type="match status" value="1"/>
</dbReference>
<reference evidence="5 6" key="2">
    <citation type="submission" date="2018-11" db="EMBL/GenBank/DDBJ databases">
        <authorList>
            <consortium name="Pathogen Informatics"/>
        </authorList>
    </citation>
    <scope>NUCLEOTIDE SEQUENCE [LARGE SCALE GENOMIC DNA]</scope>
</reference>
<evidence type="ECO:0000256" key="3">
    <source>
        <dbReference type="PROSITE-ProRule" id="PRU00043"/>
    </source>
</evidence>
<evidence type="ECO:0000256" key="2">
    <source>
        <dbReference type="ARBA" id="ARBA00022989"/>
    </source>
</evidence>
<dbReference type="CDD" id="cd11304">
    <property type="entry name" value="Cadherin_repeat"/>
    <property type="match status" value="1"/>
</dbReference>
<name>A0A0M3KF85_ANISI</name>
<protein>
    <submittedName>
        <fullName evidence="7">CA domain-containing protein</fullName>
    </submittedName>
</protein>
<keyword evidence="2" id="KW-0472">Membrane</keyword>
<dbReference type="Proteomes" id="UP000267096">
    <property type="component" value="Unassembled WGS sequence"/>
</dbReference>
<dbReference type="PROSITE" id="PS50268">
    <property type="entry name" value="CADHERIN_2"/>
    <property type="match status" value="1"/>
</dbReference>
<proteinExistence type="predicted"/>
<reference evidence="7" key="1">
    <citation type="submission" date="2017-02" db="UniProtKB">
        <authorList>
            <consortium name="WormBaseParasite"/>
        </authorList>
    </citation>
    <scope>IDENTIFICATION</scope>
</reference>
<dbReference type="InterPro" id="IPR015919">
    <property type="entry name" value="Cadherin-like_sf"/>
</dbReference>
<dbReference type="PANTHER" id="PTHR24026:SF126">
    <property type="entry name" value="PROTOCADHERIN FAT 4"/>
    <property type="match status" value="1"/>
</dbReference>
<dbReference type="AlphaFoldDB" id="A0A0M3KF85"/>
<keyword evidence="3" id="KW-0106">Calcium</keyword>
<dbReference type="WBParaSite" id="ASIM_0001964401-mRNA-1">
    <property type="protein sequence ID" value="ASIM_0001964401-mRNA-1"/>
    <property type="gene ID" value="ASIM_0001964401"/>
</dbReference>
<evidence type="ECO:0000256" key="1">
    <source>
        <dbReference type="ARBA" id="ARBA00022692"/>
    </source>
</evidence>
<accession>A0A0M3KF85</accession>
<dbReference type="SUPFAM" id="SSF49313">
    <property type="entry name" value="Cadherin-like"/>
    <property type="match status" value="1"/>
</dbReference>
<keyword evidence="1" id="KW-0812">Transmembrane</keyword>
<dbReference type="InterPro" id="IPR002126">
    <property type="entry name" value="Cadherin-like_dom"/>
</dbReference>
<gene>
    <name evidence="5" type="ORF">ASIM_LOCUS19033</name>
</gene>
<evidence type="ECO:0000259" key="4">
    <source>
        <dbReference type="PROSITE" id="PS50268"/>
    </source>
</evidence>
<feature type="domain" description="Cadherin" evidence="4">
    <location>
        <begin position="16"/>
        <end position="122"/>
    </location>
</feature>
<dbReference type="GO" id="GO:0005886">
    <property type="term" value="C:plasma membrane"/>
    <property type="evidence" value="ECO:0007669"/>
    <property type="project" value="UniProtKB-SubCell"/>
</dbReference>
<dbReference type="PRINTS" id="PR00205">
    <property type="entry name" value="CADHERIN"/>
</dbReference>
<evidence type="ECO:0000313" key="6">
    <source>
        <dbReference type="Proteomes" id="UP000267096"/>
    </source>
</evidence>
<evidence type="ECO:0000313" key="5">
    <source>
        <dbReference type="EMBL" id="VDK67223.1"/>
    </source>
</evidence>
<dbReference type="Gene3D" id="2.60.40.60">
    <property type="entry name" value="Cadherins"/>
    <property type="match status" value="1"/>
</dbReference>
<keyword evidence="2" id="KW-1133">Transmembrane helix</keyword>